<dbReference type="Gene3D" id="2.40.100.10">
    <property type="entry name" value="Cyclophilin-like"/>
    <property type="match status" value="1"/>
</dbReference>
<evidence type="ECO:0000313" key="7">
    <source>
        <dbReference type="EMBL" id="TFU05554.1"/>
    </source>
</evidence>
<dbReference type="RefSeq" id="WP_135244278.1">
    <property type="nucleotide sequence ID" value="NZ_SIHO01000001.1"/>
</dbReference>
<dbReference type="EC" id="5.2.1.8" evidence="4"/>
<dbReference type="GO" id="GO:0006457">
    <property type="term" value="P:protein folding"/>
    <property type="evidence" value="ECO:0007669"/>
    <property type="project" value="InterPro"/>
</dbReference>
<dbReference type="PANTHER" id="PTHR45625:SF4">
    <property type="entry name" value="PEPTIDYLPROLYL ISOMERASE DOMAIN AND WD REPEAT-CONTAINING PROTEIN 1"/>
    <property type="match status" value="1"/>
</dbReference>
<organism evidence="7 8">
    <name type="scientific">Glacieibacterium arshaanense</name>
    <dbReference type="NCBI Taxonomy" id="2511025"/>
    <lineage>
        <taxon>Bacteria</taxon>
        <taxon>Pseudomonadati</taxon>
        <taxon>Pseudomonadota</taxon>
        <taxon>Alphaproteobacteria</taxon>
        <taxon>Sphingomonadales</taxon>
        <taxon>Sphingosinicellaceae</taxon>
        <taxon>Glacieibacterium</taxon>
    </lineage>
</organism>
<keyword evidence="3 4" id="KW-0413">Isomerase</keyword>
<reference evidence="7 8" key="1">
    <citation type="submission" date="2019-02" db="EMBL/GenBank/DDBJ databases">
        <title>Polymorphobacter sp. isolated from the lake at the Tibet of China.</title>
        <authorList>
            <person name="Li A."/>
        </authorList>
    </citation>
    <scope>NUCLEOTIDE SEQUENCE [LARGE SCALE GENOMIC DNA]</scope>
    <source>
        <strain evidence="7 8">DJ1R-1</strain>
    </source>
</reference>
<proteinExistence type="inferred from homology"/>
<dbReference type="Pfam" id="PF00160">
    <property type="entry name" value="Pro_isomerase"/>
    <property type="match status" value="1"/>
</dbReference>
<evidence type="ECO:0000259" key="6">
    <source>
        <dbReference type="PROSITE" id="PS50072"/>
    </source>
</evidence>
<dbReference type="EMBL" id="SIHO01000001">
    <property type="protein sequence ID" value="TFU05554.1"/>
    <property type="molecule type" value="Genomic_DNA"/>
</dbReference>
<protein>
    <recommendedName>
        <fullName evidence="4">Peptidyl-prolyl cis-trans isomerase</fullName>
        <shortName evidence="4">PPIase</shortName>
        <ecNumber evidence="4">5.2.1.8</ecNumber>
    </recommendedName>
</protein>
<evidence type="ECO:0000256" key="5">
    <source>
        <dbReference type="SAM" id="MobiDB-lite"/>
    </source>
</evidence>
<keyword evidence="8" id="KW-1185">Reference proteome</keyword>
<evidence type="ECO:0000256" key="1">
    <source>
        <dbReference type="ARBA" id="ARBA00007365"/>
    </source>
</evidence>
<dbReference type="Proteomes" id="UP000297737">
    <property type="component" value="Unassembled WGS sequence"/>
</dbReference>
<comment type="similarity">
    <text evidence="1 4">Belongs to the cyclophilin-type PPIase family.</text>
</comment>
<dbReference type="PANTHER" id="PTHR45625">
    <property type="entry name" value="PEPTIDYL-PROLYL CIS-TRANS ISOMERASE-RELATED"/>
    <property type="match status" value="1"/>
</dbReference>
<dbReference type="GO" id="GO:0003755">
    <property type="term" value="F:peptidyl-prolyl cis-trans isomerase activity"/>
    <property type="evidence" value="ECO:0007669"/>
    <property type="project" value="UniProtKB-UniRule"/>
</dbReference>
<evidence type="ECO:0000313" key="8">
    <source>
        <dbReference type="Proteomes" id="UP000297737"/>
    </source>
</evidence>
<evidence type="ECO:0000256" key="3">
    <source>
        <dbReference type="ARBA" id="ARBA00023235"/>
    </source>
</evidence>
<feature type="domain" description="PPIase cyclophilin-type" evidence="6">
    <location>
        <begin position="81"/>
        <end position="235"/>
    </location>
</feature>
<dbReference type="AlphaFoldDB" id="A0A4Y9EPJ3"/>
<feature type="region of interest" description="Disordered" evidence="5">
    <location>
        <begin position="200"/>
        <end position="260"/>
    </location>
</feature>
<comment type="caution">
    <text evidence="7">The sequence shown here is derived from an EMBL/GenBank/DDBJ whole genome shotgun (WGS) entry which is preliminary data.</text>
</comment>
<dbReference type="InterPro" id="IPR044666">
    <property type="entry name" value="Cyclophilin_A-like"/>
</dbReference>
<gene>
    <name evidence="7" type="ORF">EUV02_00470</name>
</gene>
<comment type="catalytic activity">
    <reaction evidence="4">
        <text>[protein]-peptidylproline (omega=180) = [protein]-peptidylproline (omega=0)</text>
        <dbReference type="Rhea" id="RHEA:16237"/>
        <dbReference type="Rhea" id="RHEA-COMP:10747"/>
        <dbReference type="Rhea" id="RHEA-COMP:10748"/>
        <dbReference type="ChEBI" id="CHEBI:83833"/>
        <dbReference type="ChEBI" id="CHEBI:83834"/>
        <dbReference type="EC" id="5.2.1.8"/>
    </reaction>
</comment>
<sequence>MTRRIPALWLAVAGVLVAPLLSAPLLAQSRGKEEAPISPAATAAVEKAAKAKAAETAPVPAAVPAASDLDNTWLLDLSTGGRVTIVLRPDVAPEHVARIKTLTREGFYNGTVFHRVIEGFMAQGGDPTGTGTGGSKLPNLKPEFSDLPHVRGAVSMARAQEKDSANSQFFIILLPTMKLDHNYTIFGRVTGGMEFVDKIAPGEPPADPSKIIQASMASDHKPPPAPQSTIPSAAKLGIPSLFETPQKPAAPPAAATPPKK</sequence>
<dbReference type="SUPFAM" id="SSF50891">
    <property type="entry name" value="Cyclophilin-like"/>
    <property type="match status" value="1"/>
</dbReference>
<evidence type="ECO:0000256" key="4">
    <source>
        <dbReference type="RuleBase" id="RU363019"/>
    </source>
</evidence>
<accession>A0A4Y9EPJ3</accession>
<dbReference type="InterPro" id="IPR029000">
    <property type="entry name" value="Cyclophilin-like_dom_sf"/>
</dbReference>
<dbReference type="PROSITE" id="PS00170">
    <property type="entry name" value="CSA_PPIASE_1"/>
    <property type="match status" value="1"/>
</dbReference>
<comment type="function">
    <text evidence="4">PPIases accelerate the folding of proteins. It catalyzes the cis-trans isomerization of proline imidic peptide bonds in oligopeptides.</text>
</comment>
<feature type="compositionally biased region" description="Pro residues" evidence="5">
    <location>
        <begin position="248"/>
        <end position="260"/>
    </location>
</feature>
<dbReference type="InterPro" id="IPR002130">
    <property type="entry name" value="Cyclophilin-type_PPIase_dom"/>
</dbReference>
<name>A0A4Y9EPJ3_9SPHN</name>
<dbReference type="PRINTS" id="PR00153">
    <property type="entry name" value="CSAPPISMRASE"/>
</dbReference>
<evidence type="ECO:0000256" key="2">
    <source>
        <dbReference type="ARBA" id="ARBA00023110"/>
    </source>
</evidence>
<dbReference type="InterPro" id="IPR020892">
    <property type="entry name" value="Cyclophilin-type_PPIase_CS"/>
</dbReference>
<dbReference type="OrthoDB" id="9807797at2"/>
<dbReference type="CDD" id="cd00317">
    <property type="entry name" value="cyclophilin"/>
    <property type="match status" value="1"/>
</dbReference>
<dbReference type="PROSITE" id="PS50072">
    <property type="entry name" value="CSA_PPIASE_2"/>
    <property type="match status" value="1"/>
</dbReference>
<keyword evidence="2 4" id="KW-0697">Rotamase</keyword>